<organism evidence="1">
    <name type="scientific">Rhizobium etli 8C-3</name>
    <dbReference type="NCBI Taxonomy" id="538025"/>
    <lineage>
        <taxon>Bacteria</taxon>
        <taxon>Pseudomonadati</taxon>
        <taxon>Pseudomonadota</taxon>
        <taxon>Alphaproteobacteria</taxon>
        <taxon>Hyphomicrobiales</taxon>
        <taxon>Rhizobiaceae</taxon>
        <taxon>Rhizobium/Agrobacterium group</taxon>
        <taxon>Rhizobium</taxon>
    </lineage>
</organism>
<proteinExistence type="predicted"/>
<reference evidence="1" key="1">
    <citation type="submission" date="2016-09" db="EMBL/GenBank/DDBJ databases">
        <title>The complete genome sequences of Rhizobium gallicum, symbiovars gallicum and phaseoli, symbionts associated to common bean (Phaseolus vulgaris).</title>
        <authorList>
            <person name="Bustos P."/>
            <person name="Santamaria R.I."/>
            <person name="Perez-Carrascal O.M."/>
            <person name="Juarez S."/>
            <person name="Lozano L."/>
            <person name="Martinez-Flores I."/>
            <person name="Martinez-Romero E."/>
            <person name="Cevallos M."/>
            <person name="Romero D."/>
            <person name="Davila G."/>
            <person name="Gonzalez V."/>
        </authorList>
    </citation>
    <scope>NUCLEOTIDE SEQUENCE [LARGE SCALE GENOMIC DNA]</scope>
    <source>
        <strain evidence="1">8C-3</strain>
        <plasmid evidence="1">pRsp8C3b</plasmid>
    </source>
</reference>
<evidence type="ECO:0000313" key="1">
    <source>
        <dbReference type="EMBL" id="APO77350.1"/>
    </source>
</evidence>
<dbReference type="AlphaFoldDB" id="A0A1L5PB97"/>
<geneLocation type="plasmid" evidence="1">
    <name>pRsp8C3b</name>
</geneLocation>
<sequence length="58" mass="6323">MPNDLDQIAAFAPRRRILGCLLLSGKLAVLAALNSSNKDLRRADEHAALLFGRESSFV</sequence>
<dbReference type="Proteomes" id="UP000185109">
    <property type="component" value="Plasmid pRsp8C3b"/>
</dbReference>
<gene>
    <name evidence="1" type="ORF">AM571_PB00053</name>
</gene>
<keyword evidence="1" id="KW-0614">Plasmid</keyword>
<protein>
    <submittedName>
        <fullName evidence="1">Uncharacterized protein</fullName>
    </submittedName>
</protein>
<accession>A0A1L5PB97</accession>
<dbReference type="EMBL" id="CP017243">
    <property type="protein sequence ID" value="APO77350.1"/>
    <property type="molecule type" value="Genomic_DNA"/>
</dbReference>
<name>A0A1L5PB97_RHIET</name>